<protein>
    <submittedName>
        <fullName evidence="10">Bestrophin family ion channel</fullName>
    </submittedName>
</protein>
<evidence type="ECO:0000256" key="1">
    <source>
        <dbReference type="ARBA" id="ARBA00004651"/>
    </source>
</evidence>
<evidence type="ECO:0000256" key="6">
    <source>
        <dbReference type="ARBA" id="ARBA00023065"/>
    </source>
</evidence>
<comment type="caution">
    <text evidence="10">The sequence shown here is derived from an EMBL/GenBank/DDBJ whole genome shotgun (WGS) entry which is preliminary data.</text>
</comment>
<feature type="transmembrane region" description="Helical" evidence="9">
    <location>
        <begin position="43"/>
        <end position="62"/>
    </location>
</feature>
<dbReference type="PANTHER" id="PTHR33281">
    <property type="entry name" value="UPF0187 PROTEIN YNEE"/>
    <property type="match status" value="1"/>
</dbReference>
<gene>
    <name evidence="10" type="ORF">GCM10023183_27730</name>
</gene>
<proteinExistence type="inferred from homology"/>
<evidence type="ECO:0000256" key="3">
    <source>
        <dbReference type="ARBA" id="ARBA00022475"/>
    </source>
</evidence>
<evidence type="ECO:0000313" key="11">
    <source>
        <dbReference type="Proteomes" id="UP001501844"/>
    </source>
</evidence>
<evidence type="ECO:0000256" key="4">
    <source>
        <dbReference type="ARBA" id="ARBA00022692"/>
    </source>
</evidence>
<dbReference type="Proteomes" id="UP001501844">
    <property type="component" value="Unassembled WGS sequence"/>
</dbReference>
<organism evidence="10 11">
    <name type="scientific">Nibribacter koreensis</name>
    <dbReference type="NCBI Taxonomy" id="1084519"/>
    <lineage>
        <taxon>Bacteria</taxon>
        <taxon>Pseudomonadati</taxon>
        <taxon>Bacteroidota</taxon>
        <taxon>Cytophagia</taxon>
        <taxon>Cytophagales</taxon>
        <taxon>Hymenobacteraceae</taxon>
        <taxon>Nibribacter</taxon>
    </lineage>
</organism>
<evidence type="ECO:0000256" key="2">
    <source>
        <dbReference type="ARBA" id="ARBA00022448"/>
    </source>
</evidence>
<feature type="transmembrane region" description="Helical" evidence="9">
    <location>
        <begin position="233"/>
        <end position="251"/>
    </location>
</feature>
<reference evidence="11" key="1">
    <citation type="journal article" date="2019" name="Int. J. Syst. Evol. Microbiol.">
        <title>The Global Catalogue of Microorganisms (GCM) 10K type strain sequencing project: providing services to taxonomists for standard genome sequencing and annotation.</title>
        <authorList>
            <consortium name="The Broad Institute Genomics Platform"/>
            <consortium name="The Broad Institute Genome Sequencing Center for Infectious Disease"/>
            <person name="Wu L."/>
            <person name="Ma J."/>
        </authorList>
    </citation>
    <scope>NUCLEOTIDE SEQUENCE [LARGE SCALE GENOMIC DNA]</scope>
    <source>
        <strain evidence="11">JCM 17917</strain>
    </source>
</reference>
<evidence type="ECO:0000256" key="7">
    <source>
        <dbReference type="ARBA" id="ARBA00023136"/>
    </source>
</evidence>
<comment type="subcellular location">
    <subcellularLocation>
        <location evidence="1">Cell membrane</location>
        <topology evidence="1">Multi-pass membrane protein</topology>
    </subcellularLocation>
</comment>
<keyword evidence="11" id="KW-1185">Reference proteome</keyword>
<name>A0ABP8FSZ0_9BACT</name>
<keyword evidence="7 9" id="KW-0472">Membrane</keyword>
<keyword evidence="6" id="KW-0406">Ion transport</keyword>
<feature type="transmembrane region" description="Helical" evidence="9">
    <location>
        <begin position="20"/>
        <end position="37"/>
    </location>
</feature>
<keyword evidence="2" id="KW-0813">Transport</keyword>
<comment type="similarity">
    <text evidence="8">Belongs to the anion channel-forming bestrophin (TC 1.A.46) family.</text>
</comment>
<evidence type="ECO:0000256" key="9">
    <source>
        <dbReference type="SAM" id="Phobius"/>
    </source>
</evidence>
<dbReference type="Pfam" id="PF25539">
    <property type="entry name" value="Bestrophin_2"/>
    <property type="match status" value="1"/>
</dbReference>
<evidence type="ECO:0000313" key="10">
    <source>
        <dbReference type="EMBL" id="GAA4310090.1"/>
    </source>
</evidence>
<accession>A0ABP8FSZ0</accession>
<dbReference type="PANTHER" id="PTHR33281:SF19">
    <property type="entry name" value="VOLTAGE-DEPENDENT ANION CHANNEL-FORMING PROTEIN YNEE"/>
    <property type="match status" value="1"/>
</dbReference>
<sequence length="303" mass="34447">MLLSHNIPFRYIFRKIRVDVLRVLLFSISFHILKLVLTDALPPVPSGLASVLGTGISLLLAFNLNQSYERWWEARIIWGAIVNDSRALMLELKAFIASADAQKPHIQAVVRSIGLRQIAWCYSLGQSLRKQNPLEHLEEFIPAQELAHLQDKMNKPLALLELHMQDVNWLYQEQALNQMQQTQVSGTVTRLVDSMGKAERINTTVFPATYSMFIHFFIYLFLVILSFTLVEAIGVYEIPVLTAVASTFFLVEKTARHIQDPFMNKPTDTPVTAIARTIEINIKQMLGEPNVPEPAQPDGYFLM</sequence>
<evidence type="ECO:0000256" key="8">
    <source>
        <dbReference type="ARBA" id="ARBA00034708"/>
    </source>
</evidence>
<feature type="transmembrane region" description="Helical" evidence="9">
    <location>
        <begin position="205"/>
        <end position="227"/>
    </location>
</feature>
<dbReference type="EMBL" id="BAABGX010000002">
    <property type="protein sequence ID" value="GAA4310090.1"/>
    <property type="molecule type" value="Genomic_DNA"/>
</dbReference>
<keyword evidence="3" id="KW-1003">Cell membrane</keyword>
<dbReference type="RefSeq" id="WP_345167293.1">
    <property type="nucleotide sequence ID" value="NZ_BAABGX010000002.1"/>
</dbReference>
<dbReference type="InterPro" id="IPR044669">
    <property type="entry name" value="YneE/VCCN1/2-like"/>
</dbReference>
<evidence type="ECO:0000256" key="5">
    <source>
        <dbReference type="ARBA" id="ARBA00022989"/>
    </source>
</evidence>
<keyword evidence="4 9" id="KW-0812">Transmembrane</keyword>
<keyword evidence="5 9" id="KW-1133">Transmembrane helix</keyword>